<evidence type="ECO:0000313" key="10">
    <source>
        <dbReference type="Proteomes" id="UP000268623"/>
    </source>
</evidence>
<evidence type="ECO:0000256" key="1">
    <source>
        <dbReference type="ARBA" id="ARBA00022670"/>
    </source>
</evidence>
<dbReference type="PANTHER" id="PTHR22726">
    <property type="entry name" value="METALLOENDOPEPTIDASE OMA1"/>
    <property type="match status" value="1"/>
</dbReference>
<gene>
    <name evidence="9" type="ORF">D1O30_05600</name>
</gene>
<feature type="domain" description="Peptidase M48" evidence="8">
    <location>
        <begin position="162"/>
        <end position="333"/>
    </location>
</feature>
<evidence type="ECO:0000256" key="3">
    <source>
        <dbReference type="ARBA" id="ARBA00022801"/>
    </source>
</evidence>
<dbReference type="Pfam" id="PF01435">
    <property type="entry name" value="Peptidase_M48"/>
    <property type="match status" value="1"/>
</dbReference>
<evidence type="ECO:0000256" key="4">
    <source>
        <dbReference type="ARBA" id="ARBA00022833"/>
    </source>
</evidence>
<comment type="similarity">
    <text evidence="6">Belongs to the peptidase M48 family.</text>
</comment>
<organism evidence="9 10">
    <name type="scientific">Methylocystis hirsuta</name>
    <dbReference type="NCBI Taxonomy" id="369798"/>
    <lineage>
        <taxon>Bacteria</taxon>
        <taxon>Pseudomonadati</taxon>
        <taxon>Pseudomonadota</taxon>
        <taxon>Alphaproteobacteria</taxon>
        <taxon>Hyphomicrobiales</taxon>
        <taxon>Methylocystaceae</taxon>
        <taxon>Methylocystis</taxon>
    </lineage>
</organism>
<evidence type="ECO:0000256" key="2">
    <source>
        <dbReference type="ARBA" id="ARBA00022723"/>
    </source>
</evidence>
<dbReference type="GO" id="GO:0016020">
    <property type="term" value="C:membrane"/>
    <property type="evidence" value="ECO:0007669"/>
    <property type="project" value="TreeGrafter"/>
</dbReference>
<name>A0A3M9XQI4_9HYPH</name>
<accession>A0A3M9XQI4</accession>
<proteinExistence type="inferred from homology"/>
<dbReference type="GO" id="GO:0004222">
    <property type="term" value="F:metalloendopeptidase activity"/>
    <property type="evidence" value="ECO:0007669"/>
    <property type="project" value="InterPro"/>
</dbReference>
<sequence>MTEKFEAIYFDGLVNKKRRVTLAFGPTLDICEDGAVLSAWSYADVRSIPAPSDVMRLRAIGAAQLAQLEVRDPESQREIERRCPKLADDEALHADGSTLKIVGWSLAATVSLVGLIWFGVPFAADRLAPLVPVAWEKRLGDAAEGQVREIFDGKSCASPKGAAALAKLSQRLQDASGLRLPATIEAISSKSPNAFALPGGKVFILAGLLEKAQSQDEILGVLAHEFGHLQNRDHLRRVIADGGIAYLFGLLFGDVTGGGAIVLVGKTLLTTANSRDAEAQADAFAAKTLDRLGRPAKPMGELLLRVTGKEKDGFLTILNDHPLSEDRLAKLAAADKATADPVLTDDEWKALQKICD</sequence>
<evidence type="ECO:0000313" key="9">
    <source>
        <dbReference type="EMBL" id="RNJ49150.1"/>
    </source>
</evidence>
<dbReference type="InterPro" id="IPR051156">
    <property type="entry name" value="Mito/Outer_Membr_Metalloprot"/>
</dbReference>
<feature type="transmembrane region" description="Helical" evidence="7">
    <location>
        <begin position="101"/>
        <end position="120"/>
    </location>
</feature>
<comment type="cofactor">
    <cofactor evidence="6">
        <name>Zn(2+)</name>
        <dbReference type="ChEBI" id="CHEBI:29105"/>
    </cofactor>
    <text evidence="6">Binds 1 zinc ion per subunit.</text>
</comment>
<keyword evidence="10" id="KW-1185">Reference proteome</keyword>
<keyword evidence="7" id="KW-0812">Transmembrane</keyword>
<evidence type="ECO:0000256" key="6">
    <source>
        <dbReference type="RuleBase" id="RU003983"/>
    </source>
</evidence>
<dbReference type="Proteomes" id="UP000268623">
    <property type="component" value="Unassembled WGS sequence"/>
</dbReference>
<evidence type="ECO:0000259" key="8">
    <source>
        <dbReference type="Pfam" id="PF01435"/>
    </source>
</evidence>
<comment type="caution">
    <text evidence="9">The sequence shown here is derived from an EMBL/GenBank/DDBJ whole genome shotgun (WGS) entry which is preliminary data.</text>
</comment>
<keyword evidence="2" id="KW-0479">Metal-binding</keyword>
<dbReference type="GO" id="GO:0051603">
    <property type="term" value="P:proteolysis involved in protein catabolic process"/>
    <property type="evidence" value="ECO:0007669"/>
    <property type="project" value="TreeGrafter"/>
</dbReference>
<dbReference type="CDD" id="cd07332">
    <property type="entry name" value="M48C_Oma1_like"/>
    <property type="match status" value="1"/>
</dbReference>
<keyword evidence="4 6" id="KW-0862">Zinc</keyword>
<dbReference type="RefSeq" id="WP_123175130.1">
    <property type="nucleotide sequence ID" value="NZ_QWDD01000001.1"/>
</dbReference>
<evidence type="ECO:0000256" key="5">
    <source>
        <dbReference type="ARBA" id="ARBA00023049"/>
    </source>
</evidence>
<dbReference type="EMBL" id="QWDD01000001">
    <property type="protein sequence ID" value="RNJ49150.1"/>
    <property type="molecule type" value="Genomic_DNA"/>
</dbReference>
<evidence type="ECO:0000256" key="7">
    <source>
        <dbReference type="SAM" id="Phobius"/>
    </source>
</evidence>
<dbReference type="OrthoDB" id="9810445at2"/>
<feature type="transmembrane region" description="Helical" evidence="7">
    <location>
        <begin position="244"/>
        <end position="265"/>
    </location>
</feature>
<protein>
    <submittedName>
        <fullName evidence="9">Metalloendopeptidase</fullName>
    </submittedName>
</protein>
<dbReference type="GO" id="GO:0046872">
    <property type="term" value="F:metal ion binding"/>
    <property type="evidence" value="ECO:0007669"/>
    <property type="project" value="UniProtKB-KW"/>
</dbReference>
<keyword evidence="3 6" id="KW-0378">Hydrolase</keyword>
<keyword evidence="1 6" id="KW-0645">Protease</keyword>
<reference evidence="9 10" key="1">
    <citation type="submission" date="2018-08" db="EMBL/GenBank/DDBJ databases">
        <title>Genome sequence of Methylocystis hirsuta CSC1, a methanotroph able to accumulate PHAs.</title>
        <authorList>
            <person name="Bordel S."/>
            <person name="Rodriguez E."/>
            <person name="Gancedo J."/>
            <person name="Munoz R."/>
        </authorList>
    </citation>
    <scope>NUCLEOTIDE SEQUENCE [LARGE SCALE GENOMIC DNA]</scope>
    <source>
        <strain evidence="9 10">CSC1</strain>
    </source>
</reference>
<keyword evidence="5 6" id="KW-0482">Metalloprotease</keyword>
<keyword evidence="7" id="KW-1133">Transmembrane helix</keyword>
<keyword evidence="7" id="KW-0472">Membrane</keyword>
<dbReference type="PANTHER" id="PTHR22726:SF1">
    <property type="entry name" value="METALLOENDOPEPTIDASE OMA1, MITOCHONDRIAL"/>
    <property type="match status" value="1"/>
</dbReference>
<dbReference type="AlphaFoldDB" id="A0A3M9XQI4"/>
<dbReference type="InterPro" id="IPR001915">
    <property type="entry name" value="Peptidase_M48"/>
</dbReference>
<dbReference type="Gene3D" id="3.30.2010.10">
    <property type="entry name" value="Metalloproteases ('zincins'), catalytic domain"/>
    <property type="match status" value="1"/>
</dbReference>